<comment type="caution">
    <text evidence="8">The sequence shown here is derived from an EMBL/GenBank/DDBJ whole genome shotgun (WGS) entry which is preliminary data.</text>
</comment>
<keyword evidence="5 6" id="KW-0456">Lyase</keyword>
<dbReference type="FunFam" id="3.30.1130.10:FF:000003">
    <property type="entry name" value="7,8-dihydroneopterin aldolase"/>
    <property type="match status" value="1"/>
</dbReference>
<evidence type="ECO:0000256" key="2">
    <source>
        <dbReference type="ARBA" id="ARBA00005013"/>
    </source>
</evidence>
<dbReference type="Pfam" id="PF02152">
    <property type="entry name" value="FolB"/>
    <property type="match status" value="1"/>
</dbReference>
<dbReference type="GO" id="GO:0046654">
    <property type="term" value="P:tetrahydrofolate biosynthetic process"/>
    <property type="evidence" value="ECO:0007669"/>
    <property type="project" value="UniProtKB-UniRule"/>
</dbReference>
<dbReference type="GO" id="GO:0046656">
    <property type="term" value="P:folic acid biosynthetic process"/>
    <property type="evidence" value="ECO:0007669"/>
    <property type="project" value="UniProtKB-UniRule"/>
</dbReference>
<evidence type="ECO:0000256" key="3">
    <source>
        <dbReference type="ARBA" id="ARBA00005708"/>
    </source>
</evidence>
<dbReference type="CDD" id="cd00534">
    <property type="entry name" value="DHNA_DHNTPE"/>
    <property type="match status" value="1"/>
</dbReference>
<evidence type="ECO:0000259" key="7">
    <source>
        <dbReference type="SMART" id="SM00905"/>
    </source>
</evidence>
<dbReference type="InterPro" id="IPR006156">
    <property type="entry name" value="Dihydroneopterin_aldolase"/>
</dbReference>
<dbReference type="RefSeq" id="WP_066333597.1">
    <property type="nucleotide sequence ID" value="NZ_LWSG01000019.1"/>
</dbReference>
<comment type="pathway">
    <text evidence="2 6">Cofactor biosynthesis; tetrahydrofolate biosynthesis; 2-amino-4-hydroxy-6-hydroxymethyl-7,8-dihydropteridine diphosphate from 7,8-dihydroneopterin triphosphate: step 3/4.</text>
</comment>
<dbReference type="InterPro" id="IPR006157">
    <property type="entry name" value="FolB_dom"/>
</dbReference>
<dbReference type="GO" id="GO:0004150">
    <property type="term" value="F:dihydroneopterin aldolase activity"/>
    <property type="evidence" value="ECO:0007669"/>
    <property type="project" value="UniProtKB-UniRule"/>
</dbReference>
<dbReference type="EC" id="4.1.2.25" evidence="6"/>
<sequence length="120" mass="13750">MDKIHLNGMEFYGYHGVLREENKLGQRFRVDLTVELDLKNAGESDNLEHTVNYASLYNCCKKIVEGKPYKLVEAVAEQIAKEILADFNIVHYCTVKMIKPDPPIPGHYKEVAVEIKRGRT</sequence>
<dbReference type="AlphaFoldDB" id="A0A179SXC2"/>
<dbReference type="PANTHER" id="PTHR42844">
    <property type="entry name" value="DIHYDRONEOPTERIN ALDOLASE 1-RELATED"/>
    <property type="match status" value="1"/>
</dbReference>
<evidence type="ECO:0000256" key="5">
    <source>
        <dbReference type="ARBA" id="ARBA00023239"/>
    </source>
</evidence>
<evidence type="ECO:0000313" key="8">
    <source>
        <dbReference type="EMBL" id="OAS85750.1"/>
    </source>
</evidence>
<dbReference type="EMBL" id="LWSG01000019">
    <property type="protein sequence ID" value="OAS85750.1"/>
    <property type="molecule type" value="Genomic_DNA"/>
</dbReference>
<protein>
    <recommendedName>
        <fullName evidence="6">7,8-dihydroneopterin aldolase</fullName>
        <ecNumber evidence="6">4.1.2.25</ecNumber>
    </recommendedName>
</protein>
<dbReference type="SMART" id="SM00905">
    <property type="entry name" value="FolB"/>
    <property type="match status" value="1"/>
</dbReference>
<reference evidence="9" key="1">
    <citation type="submission" date="2016-04" db="EMBL/GenBank/DDBJ databases">
        <authorList>
            <person name="Lyu Z."/>
            <person name="Lyu W."/>
        </authorList>
    </citation>
    <scope>NUCLEOTIDE SEQUENCE [LARGE SCALE GENOMIC DNA]</scope>
    <source>
        <strain evidence="9">C44</strain>
    </source>
</reference>
<gene>
    <name evidence="8" type="ORF">A6K24_23630</name>
</gene>
<keyword evidence="9" id="KW-1185">Reference proteome</keyword>
<organism evidence="8 9">
    <name type="scientific">Metabacillus litoralis</name>
    <dbReference type="NCBI Taxonomy" id="152268"/>
    <lineage>
        <taxon>Bacteria</taxon>
        <taxon>Bacillati</taxon>
        <taxon>Bacillota</taxon>
        <taxon>Bacilli</taxon>
        <taxon>Bacillales</taxon>
        <taxon>Bacillaceae</taxon>
        <taxon>Metabacillus</taxon>
    </lineage>
</organism>
<dbReference type="Gene3D" id="3.30.1130.10">
    <property type="match status" value="1"/>
</dbReference>
<dbReference type="PANTHER" id="PTHR42844:SF1">
    <property type="entry name" value="DIHYDRONEOPTERIN ALDOLASE 1-RELATED"/>
    <property type="match status" value="1"/>
</dbReference>
<proteinExistence type="inferred from homology"/>
<keyword evidence="4 6" id="KW-0289">Folate biosynthesis</keyword>
<comment type="function">
    <text evidence="6">Catalyzes the conversion of 7,8-dihydroneopterin to 6-hydroxymethyl-7,8-dihydropterin.</text>
</comment>
<dbReference type="STRING" id="152268.A6K24_23630"/>
<comment type="similarity">
    <text evidence="3 6">Belongs to the DHNA family.</text>
</comment>
<dbReference type="GO" id="GO:0005737">
    <property type="term" value="C:cytoplasm"/>
    <property type="evidence" value="ECO:0007669"/>
    <property type="project" value="TreeGrafter"/>
</dbReference>
<dbReference type="UniPathway" id="UPA00077">
    <property type="reaction ID" value="UER00154"/>
</dbReference>
<evidence type="ECO:0000313" key="9">
    <source>
        <dbReference type="Proteomes" id="UP000078534"/>
    </source>
</evidence>
<comment type="catalytic activity">
    <reaction evidence="1 6">
        <text>7,8-dihydroneopterin = 6-hydroxymethyl-7,8-dihydropterin + glycolaldehyde</text>
        <dbReference type="Rhea" id="RHEA:10540"/>
        <dbReference type="ChEBI" id="CHEBI:17001"/>
        <dbReference type="ChEBI" id="CHEBI:17071"/>
        <dbReference type="ChEBI" id="CHEBI:44841"/>
        <dbReference type="EC" id="4.1.2.25"/>
    </reaction>
</comment>
<dbReference type="Proteomes" id="UP000078534">
    <property type="component" value="Unassembled WGS sequence"/>
</dbReference>
<evidence type="ECO:0000256" key="4">
    <source>
        <dbReference type="ARBA" id="ARBA00022909"/>
    </source>
</evidence>
<evidence type="ECO:0000256" key="1">
    <source>
        <dbReference type="ARBA" id="ARBA00001353"/>
    </source>
</evidence>
<name>A0A179SXC2_9BACI</name>
<dbReference type="NCBIfam" id="TIGR00526">
    <property type="entry name" value="folB_dom"/>
    <property type="match status" value="1"/>
</dbReference>
<accession>A0A179SXC2</accession>
<dbReference type="OrthoDB" id="9803748at2"/>
<dbReference type="InterPro" id="IPR043133">
    <property type="entry name" value="GTP-CH-I_C/QueF"/>
</dbReference>
<dbReference type="SUPFAM" id="SSF55620">
    <property type="entry name" value="Tetrahydrobiopterin biosynthesis enzymes-like"/>
    <property type="match status" value="1"/>
</dbReference>
<evidence type="ECO:0000256" key="6">
    <source>
        <dbReference type="RuleBase" id="RU362079"/>
    </source>
</evidence>
<feature type="domain" description="Dihydroneopterin aldolase/epimerase" evidence="7">
    <location>
        <begin position="4"/>
        <end position="117"/>
    </location>
</feature>
<dbReference type="NCBIfam" id="TIGR00525">
    <property type="entry name" value="folB"/>
    <property type="match status" value="1"/>
</dbReference>